<protein>
    <recommendedName>
        <fullName evidence="8">TonB-dependent transporter Oar-like beta-barrel domain-containing protein</fullName>
    </recommendedName>
</protein>
<evidence type="ECO:0000256" key="2">
    <source>
        <dbReference type="ARBA" id="ARBA00022448"/>
    </source>
</evidence>
<dbReference type="Pfam" id="PF13620">
    <property type="entry name" value="CarboxypepD_reg"/>
    <property type="match status" value="1"/>
</dbReference>
<feature type="chain" id="PRO_5032591789" description="TonB-dependent transporter Oar-like beta-barrel domain-containing protein" evidence="7">
    <location>
        <begin position="28"/>
        <end position="1241"/>
    </location>
</feature>
<organism evidence="9 10">
    <name type="scientific">Silvibacterium bohemicum</name>
    <dbReference type="NCBI Taxonomy" id="1577686"/>
    <lineage>
        <taxon>Bacteria</taxon>
        <taxon>Pseudomonadati</taxon>
        <taxon>Acidobacteriota</taxon>
        <taxon>Terriglobia</taxon>
        <taxon>Terriglobales</taxon>
        <taxon>Acidobacteriaceae</taxon>
        <taxon>Silvibacterium</taxon>
    </lineage>
</organism>
<dbReference type="InterPro" id="IPR039426">
    <property type="entry name" value="TonB-dep_rcpt-like"/>
</dbReference>
<evidence type="ECO:0000256" key="3">
    <source>
        <dbReference type="ARBA" id="ARBA00022452"/>
    </source>
</evidence>
<evidence type="ECO:0000256" key="5">
    <source>
        <dbReference type="ARBA" id="ARBA00023136"/>
    </source>
</evidence>
<dbReference type="OrthoDB" id="97893at2"/>
<keyword evidence="5" id="KW-0472">Membrane</keyword>
<dbReference type="InterPro" id="IPR057601">
    <property type="entry name" value="Oar-like_b-barrel"/>
</dbReference>
<dbReference type="InterPro" id="IPR008969">
    <property type="entry name" value="CarboxyPept-like_regulatory"/>
</dbReference>
<evidence type="ECO:0000313" key="9">
    <source>
        <dbReference type="EMBL" id="MBB6145662.1"/>
    </source>
</evidence>
<evidence type="ECO:0000259" key="8">
    <source>
        <dbReference type="Pfam" id="PF25183"/>
    </source>
</evidence>
<evidence type="ECO:0000256" key="7">
    <source>
        <dbReference type="SAM" id="SignalP"/>
    </source>
</evidence>
<keyword evidence="3" id="KW-1134">Transmembrane beta strand</keyword>
<dbReference type="Pfam" id="PF25183">
    <property type="entry name" value="OMP_b-brl_4"/>
    <property type="match status" value="1"/>
</dbReference>
<dbReference type="PANTHER" id="PTHR30069">
    <property type="entry name" value="TONB-DEPENDENT OUTER MEMBRANE RECEPTOR"/>
    <property type="match status" value="1"/>
</dbReference>
<dbReference type="EMBL" id="JACHEK010000007">
    <property type="protein sequence ID" value="MBB6145662.1"/>
    <property type="molecule type" value="Genomic_DNA"/>
</dbReference>
<feature type="signal peptide" evidence="7">
    <location>
        <begin position="1"/>
        <end position="27"/>
    </location>
</feature>
<evidence type="ECO:0000313" key="10">
    <source>
        <dbReference type="Proteomes" id="UP000538666"/>
    </source>
</evidence>
<dbReference type="InterPro" id="IPR036942">
    <property type="entry name" value="Beta-barrel_TonB_sf"/>
</dbReference>
<feature type="domain" description="TonB-dependent transporter Oar-like beta-barrel" evidence="8">
    <location>
        <begin position="249"/>
        <end position="1234"/>
    </location>
</feature>
<sequence length="1241" mass="131659">MLHRLRCLLAVSATVALLAFSPLRSEAQAVYGSIYGTVTDNTGAVVPNAAVTVTDEAKGTSVSITTSAAGEYTVEHLIPDTYDVKVVAAGFKTFEAKGIVVAADTSPKVDGQLAVGGSTETVEVNADTVPVLKTDRADVSTVFNSQTVDNLPIGDRNFTNLQLLLPGAQQLSWSHAADENPQASKQIQVDGQAFGGVAFNLDGTDNQDPILGIIVINPPLDAIQETKITTQNFDAEFGKAVSSVISAQTKSGSNSFHGSAFDYRESNANLATDPYTQFPGSGAFPGGLKNQFGGSVGGPILKDRLFFFGDYQGVRQKVGTAANMSVPSAHLIATCLGQAMPYAGTVAGCDFSEYQAQPGLTNNGTTQLIYNPTTGLPYPNSVIPAAQVSPQALGLLKLLQPYAPNKSGTYGLLGPSNYAASGTGLFNNDQWDERLDYTLSQKIHVFERFSRFTDTLSGTTIFGPAGGAGFGINNYGGNSQGANDSLAAGTDIAISPTLLTDFRVGYYRYNIGDGKYDAGTAFATNLGIPGLNLNAITTGAPGFNISDLGATNVGATNPNNPTVGGPQYGSGLNINRCNCPLTEREDQFQIVNNWTKIWRTHSIKVGGDLRYARNLRVPSDSDRTGLLDFGTGPTSNGGVGGLGYATFVLGQVTGFNRYVSTSTNAKEFQKRDFFYVQDTWRATPNLTVNYGLRYEFYFPESVNGKGNGSLMQMNDDVTTDGYLRVAGYGNINSNMNWSRAAFPLNPRLGAAYQVDPKTVIRAGYGRSFDIGVFGSMFGHVVTQNLPVLVNQSISTGNTNGYIFCLGADTPGCTQGGATPSQAAPAGGGPAAYPFPTIPANGLLPAQGYASSPKARPNDLRMPTVDAWNLSLQRSLTPTLSLTMAYVGNKGTHTLSAGDGNNTNPNEAGIFLPAAYSITGQTLHYVPAADVTSATGINPDGGTNNQNYLQRYYGGKLAACSDPAYAVQPGVPAGSCGWTQGIAYYGDDQDSHFNALQVTLAKQISKGLQGNINYAWQRGFDFNNNYATWSRDAVKGRNNDIREQQLVLYGLYQLPFGHNQMFGSNLPSWTDEILGGWVLSPVLNWASGLPFTLTLSNCSAYAPGSAPCYPNGKGSFLRTHLGSLNPVTHQRLYFNGNVAGGTLPIGFSDPTLDTIGTAGRNDANGPGFFNTDLSLQKNFPIHESLFAQFRVDAFNAFNHINSGFGGSGATFNIDQGPIYVGSSTAEFGQGPRQLQFSLRLQF</sequence>
<dbReference type="PANTHER" id="PTHR30069:SF46">
    <property type="entry name" value="OAR PROTEIN"/>
    <property type="match status" value="1"/>
</dbReference>
<comment type="subcellular location">
    <subcellularLocation>
        <location evidence="1">Cell outer membrane</location>
        <topology evidence="1">Multi-pass membrane protein</topology>
    </subcellularLocation>
</comment>
<dbReference type="SUPFAM" id="SSF49464">
    <property type="entry name" value="Carboxypeptidase regulatory domain-like"/>
    <property type="match status" value="1"/>
</dbReference>
<reference evidence="9 10" key="1">
    <citation type="submission" date="2020-08" db="EMBL/GenBank/DDBJ databases">
        <title>Genomic Encyclopedia of Type Strains, Phase IV (KMG-IV): sequencing the most valuable type-strain genomes for metagenomic binning, comparative biology and taxonomic classification.</title>
        <authorList>
            <person name="Goeker M."/>
        </authorList>
    </citation>
    <scope>NUCLEOTIDE SEQUENCE [LARGE SCALE GENOMIC DNA]</scope>
    <source>
        <strain evidence="9 10">DSM 103733</strain>
    </source>
</reference>
<evidence type="ECO:0000256" key="1">
    <source>
        <dbReference type="ARBA" id="ARBA00004571"/>
    </source>
</evidence>
<dbReference type="RefSeq" id="WP_050060705.1">
    <property type="nucleotide sequence ID" value="NZ_JACHEK010000007.1"/>
</dbReference>
<evidence type="ECO:0000256" key="4">
    <source>
        <dbReference type="ARBA" id="ARBA00022692"/>
    </source>
</evidence>
<dbReference type="AlphaFoldDB" id="A0A841JWA4"/>
<dbReference type="SUPFAM" id="SSF56935">
    <property type="entry name" value="Porins"/>
    <property type="match status" value="1"/>
</dbReference>
<evidence type="ECO:0000256" key="6">
    <source>
        <dbReference type="ARBA" id="ARBA00023237"/>
    </source>
</evidence>
<gene>
    <name evidence="9" type="ORF">HNQ77_003623</name>
</gene>
<keyword evidence="4" id="KW-0812">Transmembrane</keyword>
<keyword evidence="2" id="KW-0813">Transport</keyword>
<dbReference type="GO" id="GO:0044718">
    <property type="term" value="P:siderophore transmembrane transport"/>
    <property type="evidence" value="ECO:0007669"/>
    <property type="project" value="TreeGrafter"/>
</dbReference>
<keyword evidence="6" id="KW-0998">Cell outer membrane</keyword>
<keyword evidence="10" id="KW-1185">Reference proteome</keyword>
<name>A0A841JWA4_9BACT</name>
<proteinExistence type="predicted"/>
<dbReference type="GO" id="GO:0015344">
    <property type="term" value="F:siderophore uptake transmembrane transporter activity"/>
    <property type="evidence" value="ECO:0007669"/>
    <property type="project" value="TreeGrafter"/>
</dbReference>
<dbReference type="Proteomes" id="UP000538666">
    <property type="component" value="Unassembled WGS sequence"/>
</dbReference>
<comment type="caution">
    <text evidence="9">The sequence shown here is derived from an EMBL/GenBank/DDBJ whole genome shotgun (WGS) entry which is preliminary data.</text>
</comment>
<keyword evidence="7" id="KW-0732">Signal</keyword>
<dbReference type="GO" id="GO:0009279">
    <property type="term" value="C:cell outer membrane"/>
    <property type="evidence" value="ECO:0007669"/>
    <property type="project" value="UniProtKB-SubCell"/>
</dbReference>
<accession>A0A841JWA4</accession>
<dbReference type="Gene3D" id="2.60.40.1120">
    <property type="entry name" value="Carboxypeptidase-like, regulatory domain"/>
    <property type="match status" value="1"/>
</dbReference>
<dbReference type="Gene3D" id="2.40.170.20">
    <property type="entry name" value="TonB-dependent receptor, beta-barrel domain"/>
    <property type="match status" value="1"/>
</dbReference>